<evidence type="ECO:0000313" key="1">
    <source>
        <dbReference type="EMBL" id="ALU26258.1"/>
    </source>
</evidence>
<protein>
    <submittedName>
        <fullName evidence="1">Uncharacterized protein</fullName>
    </submittedName>
</protein>
<dbReference type="KEGG" id="mod:AS202_08900"/>
<dbReference type="EMBL" id="CP013690">
    <property type="protein sequence ID" value="ALU26258.1"/>
    <property type="molecule type" value="Genomic_DNA"/>
</dbReference>
<dbReference type="AlphaFoldDB" id="A0AAI8C501"/>
<dbReference type="RefSeq" id="WP_006257224.1">
    <property type="nucleotide sequence ID" value="NZ_CP013690.1"/>
</dbReference>
<accession>A0AAI8C501</accession>
<dbReference type="GeneID" id="66974920"/>
<evidence type="ECO:0000313" key="2">
    <source>
        <dbReference type="Proteomes" id="UP000069030"/>
    </source>
</evidence>
<organism evidence="1 2">
    <name type="scientific">Myroides odoratimimus</name>
    <dbReference type="NCBI Taxonomy" id="76832"/>
    <lineage>
        <taxon>Bacteria</taxon>
        <taxon>Pseudomonadati</taxon>
        <taxon>Bacteroidota</taxon>
        <taxon>Flavobacteriia</taxon>
        <taxon>Flavobacteriales</taxon>
        <taxon>Flavobacteriaceae</taxon>
        <taxon>Myroides</taxon>
    </lineage>
</organism>
<dbReference type="Proteomes" id="UP000069030">
    <property type="component" value="Chromosome"/>
</dbReference>
<sequence>MGMISCSKHGLSGILSCMGQDLVDKIQLGEEVLSTSLCKIKVVMHIDIEDKLEFSYVLSLETKDRLKLADRYEISKDEDLTSLDSLYKSLGVICVRCFAEYQYKDAFKGFLIGAEVL</sequence>
<reference evidence="1 2" key="1">
    <citation type="journal article" date="2016" name="J. Zhejiang Univ. Sci. B">
        <title>Antibiotic resistance mechanisms of Myroides sp.</title>
        <authorList>
            <person name="Hu S."/>
            <person name="Yuan S."/>
            <person name="Qu H."/>
            <person name="Jiang T."/>
            <person name="Zhou Y."/>
            <person name="Wang M."/>
            <person name="Ming D."/>
        </authorList>
    </citation>
    <scope>NUCLEOTIDE SEQUENCE [LARGE SCALE GENOMIC DNA]</scope>
    <source>
        <strain evidence="1 2">PR63039</strain>
    </source>
</reference>
<gene>
    <name evidence="1" type="ORF">AS202_08900</name>
</gene>
<name>A0AAI8C501_9FLAO</name>
<proteinExistence type="predicted"/>